<reference evidence="1" key="2">
    <citation type="journal article" date="2015" name="Data Brief">
        <title>Shoot transcriptome of the giant reed, Arundo donax.</title>
        <authorList>
            <person name="Barrero R.A."/>
            <person name="Guerrero F.D."/>
            <person name="Moolhuijzen P."/>
            <person name="Goolsby J.A."/>
            <person name="Tidwell J."/>
            <person name="Bellgard S.E."/>
            <person name="Bellgard M.I."/>
        </authorList>
    </citation>
    <scope>NUCLEOTIDE SEQUENCE</scope>
    <source>
        <tissue evidence="1">Shoot tissue taken approximately 20 cm above the soil surface</tissue>
    </source>
</reference>
<protein>
    <submittedName>
        <fullName evidence="1">Uncharacterized protein</fullName>
    </submittedName>
</protein>
<evidence type="ECO:0000313" key="1">
    <source>
        <dbReference type="EMBL" id="JAD24172.1"/>
    </source>
</evidence>
<dbReference type="EMBL" id="GBRH01273723">
    <property type="protein sequence ID" value="JAD24172.1"/>
    <property type="molecule type" value="Transcribed_RNA"/>
</dbReference>
<organism evidence="1">
    <name type="scientific">Arundo donax</name>
    <name type="common">Giant reed</name>
    <name type="synonym">Donax arundinaceus</name>
    <dbReference type="NCBI Taxonomy" id="35708"/>
    <lineage>
        <taxon>Eukaryota</taxon>
        <taxon>Viridiplantae</taxon>
        <taxon>Streptophyta</taxon>
        <taxon>Embryophyta</taxon>
        <taxon>Tracheophyta</taxon>
        <taxon>Spermatophyta</taxon>
        <taxon>Magnoliopsida</taxon>
        <taxon>Liliopsida</taxon>
        <taxon>Poales</taxon>
        <taxon>Poaceae</taxon>
        <taxon>PACMAD clade</taxon>
        <taxon>Arundinoideae</taxon>
        <taxon>Arundineae</taxon>
        <taxon>Arundo</taxon>
    </lineage>
</organism>
<reference evidence="1" key="1">
    <citation type="submission" date="2014-09" db="EMBL/GenBank/DDBJ databases">
        <authorList>
            <person name="Magalhaes I.L.F."/>
            <person name="Oliveira U."/>
            <person name="Santos F.R."/>
            <person name="Vidigal T.H.D.A."/>
            <person name="Brescovit A.D."/>
            <person name="Santos A.J."/>
        </authorList>
    </citation>
    <scope>NUCLEOTIDE SEQUENCE</scope>
    <source>
        <tissue evidence="1">Shoot tissue taken approximately 20 cm above the soil surface</tissue>
    </source>
</reference>
<accession>A0A0A8YND4</accession>
<name>A0A0A8YND4_ARUDO</name>
<dbReference type="AlphaFoldDB" id="A0A0A8YND4"/>
<proteinExistence type="predicted"/>
<sequence length="43" mass="4951">MKGLLMQNVIFLLVETEGRYIFFNCIVLANQLLWQATISCDNS</sequence>